<dbReference type="EMBL" id="JABELV010000005">
    <property type="protein sequence ID" value="KAG7575257.1"/>
    <property type="molecule type" value="Genomic_DNA"/>
</dbReference>
<sequence>MESPYNFEVSAYPSKVLDLCRDIVRLDHLSLQLPGLRVHPVPHGLPQPLGDKVEDMLPATLKSIGELHIQLPFCSPEPGHPRESHAGGYLRWLLTTKPKIGKLLFNMAWRTWYLAPIANRSDTPRAVLDSMGLGVLKYDENRRPRTYPAGKESIRTVSPAMMRFAVMLFEAQPDLQVITYRFDLVPHDQLHDTPAIWFRTATFTRSDGPNRAQGYIAYDDQIDYQVIDAVIQAQLNK</sequence>
<accession>A0A8K0JRW7</accession>
<reference evidence="1" key="1">
    <citation type="submission" date="2020-04" db="EMBL/GenBank/DDBJ databases">
        <title>Analysis of mating type loci in Filobasidium floriforme.</title>
        <authorList>
            <person name="Nowrousian M."/>
        </authorList>
    </citation>
    <scope>NUCLEOTIDE SEQUENCE</scope>
    <source>
        <strain evidence="1">CBS 6242</strain>
    </source>
</reference>
<name>A0A8K0JRW7_9TREE</name>
<organism evidence="1 2">
    <name type="scientific">Filobasidium floriforme</name>
    <dbReference type="NCBI Taxonomy" id="5210"/>
    <lineage>
        <taxon>Eukaryota</taxon>
        <taxon>Fungi</taxon>
        <taxon>Dikarya</taxon>
        <taxon>Basidiomycota</taxon>
        <taxon>Agaricomycotina</taxon>
        <taxon>Tremellomycetes</taxon>
        <taxon>Filobasidiales</taxon>
        <taxon>Filobasidiaceae</taxon>
        <taxon>Filobasidium</taxon>
    </lineage>
</organism>
<evidence type="ECO:0000313" key="1">
    <source>
        <dbReference type="EMBL" id="KAG7575257.1"/>
    </source>
</evidence>
<comment type="caution">
    <text evidence="1">The sequence shown here is derived from an EMBL/GenBank/DDBJ whole genome shotgun (WGS) entry which is preliminary data.</text>
</comment>
<dbReference type="Proteomes" id="UP000812966">
    <property type="component" value="Unassembled WGS sequence"/>
</dbReference>
<dbReference type="AlphaFoldDB" id="A0A8K0JRW7"/>
<proteinExistence type="predicted"/>
<protein>
    <submittedName>
        <fullName evidence="1">Uncharacterized protein</fullName>
    </submittedName>
</protein>
<gene>
    <name evidence="1" type="ORF">FFLO_00421</name>
</gene>
<evidence type="ECO:0000313" key="2">
    <source>
        <dbReference type="Proteomes" id="UP000812966"/>
    </source>
</evidence>
<keyword evidence="2" id="KW-1185">Reference proteome</keyword>